<feature type="transmembrane region" description="Helical" evidence="11">
    <location>
        <begin position="471"/>
        <end position="495"/>
    </location>
</feature>
<comment type="caution">
    <text evidence="12">The sequence shown here is derived from an EMBL/GenBank/DDBJ whole genome shotgun (WGS) entry which is preliminary data.</text>
</comment>
<evidence type="ECO:0000256" key="9">
    <source>
        <dbReference type="PIRSR" id="PIRSR600175-2"/>
    </source>
</evidence>
<feature type="transmembrane region" description="Helical" evidence="11">
    <location>
        <begin position="340"/>
        <end position="364"/>
    </location>
</feature>
<accession>A0AAN8JTP7</accession>
<keyword evidence="10" id="KW-0769">Symport</keyword>
<keyword evidence="5 11" id="KW-1133">Transmembrane helix</keyword>
<keyword evidence="3 10" id="KW-0813">Transport</keyword>
<reference evidence="12 13" key="1">
    <citation type="submission" date="2024-01" db="EMBL/GenBank/DDBJ databases">
        <title>The genome of the rayed Mediterranean limpet Patella caerulea (Linnaeus, 1758).</title>
        <authorList>
            <person name="Anh-Thu Weber A."/>
            <person name="Halstead-Nussloch G."/>
        </authorList>
    </citation>
    <scope>NUCLEOTIDE SEQUENCE [LARGE SCALE GENOMIC DNA]</scope>
    <source>
        <strain evidence="12">AATW-2023a</strain>
        <tissue evidence="12">Whole specimen</tissue>
    </source>
</reference>
<evidence type="ECO:0000256" key="3">
    <source>
        <dbReference type="ARBA" id="ARBA00022448"/>
    </source>
</evidence>
<feature type="transmembrane region" description="Helical" evidence="11">
    <location>
        <begin position="229"/>
        <end position="249"/>
    </location>
</feature>
<dbReference type="PRINTS" id="PR00176">
    <property type="entry name" value="NANEUSMPORT"/>
</dbReference>
<comment type="similarity">
    <text evidence="2 10">Belongs to the sodium:neurotransmitter symporter (SNF) (TC 2.A.22) family.</text>
</comment>
<evidence type="ECO:0000256" key="10">
    <source>
        <dbReference type="RuleBase" id="RU003732"/>
    </source>
</evidence>
<feature type="binding site" evidence="8">
    <location>
        <position position="414"/>
    </location>
    <ligand>
        <name>Na(+)</name>
        <dbReference type="ChEBI" id="CHEBI:29101"/>
        <label>1</label>
    </ligand>
</feature>
<keyword evidence="8" id="KW-0915">Sodium</keyword>
<feature type="transmembrane region" description="Helical" evidence="11">
    <location>
        <begin position="61"/>
        <end position="82"/>
    </location>
</feature>
<evidence type="ECO:0000256" key="2">
    <source>
        <dbReference type="ARBA" id="ARBA00006459"/>
    </source>
</evidence>
<evidence type="ECO:0000256" key="5">
    <source>
        <dbReference type="ARBA" id="ARBA00022989"/>
    </source>
</evidence>
<dbReference type="PANTHER" id="PTHR11616:SF321">
    <property type="entry name" value="SODIUM-DEPENDENT NUTRIENT AMINO ACID TRANSPORTER 1-RELATED"/>
    <property type="match status" value="1"/>
</dbReference>
<dbReference type="Proteomes" id="UP001347796">
    <property type="component" value="Unassembled WGS sequence"/>
</dbReference>
<gene>
    <name evidence="12" type="ORF">SNE40_010059</name>
</gene>
<feature type="binding site" evidence="8">
    <location>
        <position position="40"/>
    </location>
    <ligand>
        <name>Na(+)</name>
        <dbReference type="ChEBI" id="CHEBI:29101"/>
        <label>1</label>
    </ligand>
</feature>
<evidence type="ECO:0000256" key="4">
    <source>
        <dbReference type="ARBA" id="ARBA00022692"/>
    </source>
</evidence>
<feature type="transmembrane region" description="Helical" evidence="11">
    <location>
        <begin position="103"/>
        <end position="130"/>
    </location>
</feature>
<evidence type="ECO:0000256" key="7">
    <source>
        <dbReference type="ARBA" id="ARBA00023180"/>
    </source>
</evidence>
<feature type="binding site" evidence="8">
    <location>
        <position position="44"/>
    </location>
    <ligand>
        <name>Na(+)</name>
        <dbReference type="ChEBI" id="CHEBI:29101"/>
        <label>2</label>
    </ligand>
</feature>
<dbReference type="GO" id="GO:0005886">
    <property type="term" value="C:plasma membrane"/>
    <property type="evidence" value="ECO:0007669"/>
    <property type="project" value="TreeGrafter"/>
</dbReference>
<protein>
    <recommendedName>
        <fullName evidence="10">Transporter</fullName>
    </recommendedName>
</protein>
<dbReference type="EMBL" id="JAZGQO010000007">
    <property type="protein sequence ID" value="KAK6182350.1"/>
    <property type="molecule type" value="Genomic_DNA"/>
</dbReference>
<feature type="transmembrane region" description="Helical" evidence="11">
    <location>
        <begin position="31"/>
        <end position="49"/>
    </location>
</feature>
<evidence type="ECO:0000313" key="12">
    <source>
        <dbReference type="EMBL" id="KAK6182350.1"/>
    </source>
</evidence>
<evidence type="ECO:0000256" key="6">
    <source>
        <dbReference type="ARBA" id="ARBA00023136"/>
    </source>
</evidence>
<dbReference type="PROSITE" id="PS50267">
    <property type="entry name" value="NA_NEUROTRAN_SYMP_3"/>
    <property type="match status" value="1"/>
</dbReference>
<feature type="transmembrane region" description="Helical" evidence="11">
    <location>
        <begin position="258"/>
        <end position="284"/>
    </location>
</feature>
<dbReference type="InterPro" id="IPR000175">
    <property type="entry name" value="Na/ntran_symport"/>
</dbReference>
<feature type="binding site" evidence="8">
    <location>
        <position position="37"/>
    </location>
    <ligand>
        <name>Na(+)</name>
        <dbReference type="ChEBI" id="CHEBI:29101"/>
        <label>1</label>
    </ligand>
</feature>
<dbReference type="Pfam" id="PF00209">
    <property type="entry name" value="SNF"/>
    <property type="match status" value="1"/>
</dbReference>
<dbReference type="GO" id="GO:0046872">
    <property type="term" value="F:metal ion binding"/>
    <property type="evidence" value="ECO:0007669"/>
    <property type="project" value="UniProtKB-KW"/>
</dbReference>
<feature type="transmembrane region" description="Helical" evidence="11">
    <location>
        <begin position="402"/>
        <end position="428"/>
    </location>
</feature>
<keyword evidence="7" id="KW-0325">Glycoprotein</keyword>
<dbReference type="GO" id="GO:0005283">
    <property type="term" value="F:amino acid:sodium symporter activity"/>
    <property type="evidence" value="ECO:0007669"/>
    <property type="project" value="TreeGrafter"/>
</dbReference>
<feature type="transmembrane region" description="Helical" evidence="11">
    <location>
        <begin position="304"/>
        <end position="328"/>
    </location>
</feature>
<sequence length="613" mass="69017">MEQLQYADEKENMMMADEPPRRLKWKNKMDFLLSLIGYGVGLGNIWRFPYVCAMNGGAVFLIPYGIFMILLAFPLTFLELSLGQYSGKSSYDVWNICPAFRGLGVSMTFMSGICNLYYQMILAWILYYLVHSFMSPLPWTTCDNWWNTDTCFLHQKMANNVTGIGMNVTSSLTDNASNVTAYTLEGAEYSLITGVNYTNSSNRVYTASEEFWNYNVLRISSGLDEFGSVQWHLAVALLAGWIIIFLCIVKSVKSVGKVVYVTATLPYIIITIILIRAVTLPGAIDGIKFYIIPDFTKLANPQVWSQALVQMFFSMGMGWGAFITMASYNKFNNNVLRDTIIYCFAGEGTSFYAGFVVFSVLGFMSHKTGLNIAEIVRTGPGLVFITYPEALGQLPLPQLWSVLFFIMLVCVALDSMFVTVEVCVTTITDLIPKATSKIRVMITAVTCLLMFLVTLIYATQAGIYIFQLVDWYIAAFTLFLITGLEAVVIGWIYGADRYFDDIQIMLGKRPTVLIKILWKFVNPVILSVILVFTLVKYLPPTYGEYVYPPYTSAIGWIIALISAVPIPIWMIREFTMRKGPLLQRIISSFEPSEVWGPARDYKLASEASSEHNL</sequence>
<dbReference type="PROSITE" id="PS00610">
    <property type="entry name" value="NA_NEUROTRAN_SYMP_1"/>
    <property type="match status" value="1"/>
</dbReference>
<dbReference type="SUPFAM" id="SSF161070">
    <property type="entry name" value="SNF-like"/>
    <property type="match status" value="1"/>
</dbReference>
<comment type="subcellular location">
    <subcellularLocation>
        <location evidence="1">Membrane</location>
        <topology evidence="1">Multi-pass membrane protein</topology>
    </subcellularLocation>
</comment>
<keyword evidence="13" id="KW-1185">Reference proteome</keyword>
<feature type="transmembrane region" description="Helical" evidence="11">
    <location>
        <begin position="550"/>
        <end position="571"/>
    </location>
</feature>
<feature type="binding site" evidence="8">
    <location>
        <position position="314"/>
    </location>
    <ligand>
        <name>Na(+)</name>
        <dbReference type="ChEBI" id="CHEBI:29101"/>
        <label>1</label>
    </ligand>
</feature>
<feature type="disulfide bond" evidence="9">
    <location>
        <begin position="142"/>
        <end position="151"/>
    </location>
</feature>
<evidence type="ECO:0000256" key="11">
    <source>
        <dbReference type="SAM" id="Phobius"/>
    </source>
</evidence>
<keyword evidence="6 11" id="KW-0472">Membrane</keyword>
<organism evidence="12 13">
    <name type="scientific">Patella caerulea</name>
    <name type="common">Rayed Mediterranean limpet</name>
    <dbReference type="NCBI Taxonomy" id="87958"/>
    <lineage>
        <taxon>Eukaryota</taxon>
        <taxon>Metazoa</taxon>
        <taxon>Spiralia</taxon>
        <taxon>Lophotrochozoa</taxon>
        <taxon>Mollusca</taxon>
        <taxon>Gastropoda</taxon>
        <taxon>Patellogastropoda</taxon>
        <taxon>Patelloidea</taxon>
        <taxon>Patellidae</taxon>
        <taxon>Patella</taxon>
    </lineage>
</organism>
<feature type="transmembrane region" description="Helical" evidence="11">
    <location>
        <begin position="516"/>
        <end position="538"/>
    </location>
</feature>
<evidence type="ECO:0000313" key="13">
    <source>
        <dbReference type="Proteomes" id="UP001347796"/>
    </source>
</evidence>
<feature type="binding site" evidence="8">
    <location>
        <position position="415"/>
    </location>
    <ligand>
        <name>Na(+)</name>
        <dbReference type="ChEBI" id="CHEBI:29101"/>
        <label>1</label>
    </ligand>
</feature>
<dbReference type="InterPro" id="IPR037272">
    <property type="entry name" value="SNS_sf"/>
</dbReference>
<evidence type="ECO:0000256" key="8">
    <source>
        <dbReference type="PIRSR" id="PIRSR600175-1"/>
    </source>
</evidence>
<keyword evidence="8" id="KW-0479">Metal-binding</keyword>
<feature type="transmembrane region" description="Helical" evidence="11">
    <location>
        <begin position="440"/>
        <end position="465"/>
    </location>
</feature>
<evidence type="ECO:0000256" key="1">
    <source>
        <dbReference type="ARBA" id="ARBA00004141"/>
    </source>
</evidence>
<proteinExistence type="inferred from homology"/>
<dbReference type="GO" id="GO:0089718">
    <property type="term" value="P:amino acid import across plasma membrane"/>
    <property type="evidence" value="ECO:0007669"/>
    <property type="project" value="TreeGrafter"/>
</dbReference>
<keyword evidence="4 10" id="KW-0812">Transmembrane</keyword>
<dbReference type="AlphaFoldDB" id="A0AAN8JTP7"/>
<dbReference type="PANTHER" id="PTHR11616">
    <property type="entry name" value="SODIUM/CHLORIDE DEPENDENT TRANSPORTER"/>
    <property type="match status" value="1"/>
</dbReference>
<name>A0AAN8JTP7_PATCE</name>
<keyword evidence="9" id="KW-1015">Disulfide bond</keyword>